<evidence type="ECO:0000313" key="3">
    <source>
        <dbReference type="Proteomes" id="UP000509597"/>
    </source>
</evidence>
<dbReference type="Proteomes" id="UP000509597">
    <property type="component" value="Chromosome"/>
</dbReference>
<organism evidence="2 3">
    <name type="scientific">Chitinibacter bivalviorum</name>
    <dbReference type="NCBI Taxonomy" id="2739434"/>
    <lineage>
        <taxon>Bacteria</taxon>
        <taxon>Pseudomonadati</taxon>
        <taxon>Pseudomonadota</taxon>
        <taxon>Betaproteobacteria</taxon>
        <taxon>Neisseriales</taxon>
        <taxon>Chitinibacteraceae</taxon>
        <taxon>Chitinibacter</taxon>
    </lineage>
</organism>
<gene>
    <name evidence="2" type="ORF">HQ393_11050</name>
</gene>
<sequence length="231" mass="24834">MTTIPSSSLNTNVFTPAPSNAPPMIAAKRDAISAAEPRAIEKRVAQLQKDTLQMAQDFLGQFANQLFGDAAKGMQVSLDQIELSSSSEAAMCLSHSQNGVSDTRSAAFSLKDSSSFTGHGTMTTADGRQFEFELTVNYESLQEARYTQQSNISQSTNSNTPKNIAYNGTGDELLSNISAEPVALSFQAKQQGEQDNQSIGGNMILKLLKLAGGDRYYDWFGAQAGKVDQQA</sequence>
<dbReference type="AlphaFoldDB" id="A0A7H9BK77"/>
<dbReference type="RefSeq" id="WP_179355229.1">
    <property type="nucleotide sequence ID" value="NZ_CP058627.1"/>
</dbReference>
<dbReference type="EMBL" id="CP058627">
    <property type="protein sequence ID" value="QLG88726.1"/>
    <property type="molecule type" value="Genomic_DNA"/>
</dbReference>
<feature type="region of interest" description="Disordered" evidence="1">
    <location>
        <begin position="1"/>
        <end position="22"/>
    </location>
</feature>
<accession>A0A7H9BK77</accession>
<evidence type="ECO:0000256" key="1">
    <source>
        <dbReference type="SAM" id="MobiDB-lite"/>
    </source>
</evidence>
<keyword evidence="3" id="KW-1185">Reference proteome</keyword>
<name>A0A7H9BK77_9NEIS</name>
<evidence type="ECO:0000313" key="2">
    <source>
        <dbReference type="EMBL" id="QLG88726.1"/>
    </source>
</evidence>
<reference evidence="2 3" key="1">
    <citation type="submission" date="2020-07" db="EMBL/GenBank/DDBJ databases">
        <title>Complete genome sequence of Chitinibacter sp. 2T18.</title>
        <authorList>
            <person name="Bae J.-W."/>
            <person name="Choi J.-W."/>
        </authorList>
    </citation>
    <scope>NUCLEOTIDE SEQUENCE [LARGE SCALE GENOMIC DNA]</scope>
    <source>
        <strain evidence="2 3">2T18</strain>
    </source>
</reference>
<dbReference type="KEGG" id="chiz:HQ393_11050"/>
<proteinExistence type="predicted"/>
<protein>
    <submittedName>
        <fullName evidence="2">Uncharacterized protein</fullName>
    </submittedName>
</protein>
<feature type="compositionally biased region" description="Polar residues" evidence="1">
    <location>
        <begin position="1"/>
        <end position="18"/>
    </location>
</feature>